<sequence length="50" mass="6082">MNFPDRIIHLDEKLIRTLLVRIDNKNLIIRIKTADQDFDLVLLCELRTFW</sequence>
<gene>
    <name evidence="1" type="ORF">LCGC14_1586260</name>
</gene>
<name>A0A0F9IFA5_9ZZZZ</name>
<organism evidence="1">
    <name type="scientific">marine sediment metagenome</name>
    <dbReference type="NCBI Taxonomy" id="412755"/>
    <lineage>
        <taxon>unclassified sequences</taxon>
        <taxon>metagenomes</taxon>
        <taxon>ecological metagenomes</taxon>
    </lineage>
</organism>
<comment type="caution">
    <text evidence="1">The sequence shown here is derived from an EMBL/GenBank/DDBJ whole genome shotgun (WGS) entry which is preliminary data.</text>
</comment>
<dbReference type="EMBL" id="LAZR01012544">
    <property type="protein sequence ID" value="KKM26286.1"/>
    <property type="molecule type" value="Genomic_DNA"/>
</dbReference>
<evidence type="ECO:0000313" key="1">
    <source>
        <dbReference type="EMBL" id="KKM26286.1"/>
    </source>
</evidence>
<protein>
    <submittedName>
        <fullName evidence="1">Uncharacterized protein</fullName>
    </submittedName>
</protein>
<dbReference type="AlphaFoldDB" id="A0A0F9IFA5"/>
<reference evidence="1" key="1">
    <citation type="journal article" date="2015" name="Nature">
        <title>Complex archaea that bridge the gap between prokaryotes and eukaryotes.</title>
        <authorList>
            <person name="Spang A."/>
            <person name="Saw J.H."/>
            <person name="Jorgensen S.L."/>
            <person name="Zaremba-Niedzwiedzka K."/>
            <person name="Martijn J."/>
            <person name="Lind A.E."/>
            <person name="van Eijk R."/>
            <person name="Schleper C."/>
            <person name="Guy L."/>
            <person name="Ettema T.J."/>
        </authorList>
    </citation>
    <scope>NUCLEOTIDE SEQUENCE</scope>
</reference>
<proteinExistence type="predicted"/>
<accession>A0A0F9IFA5</accession>